<keyword evidence="12" id="KW-0472">Membrane</keyword>
<dbReference type="PROSITE" id="PS50082">
    <property type="entry name" value="WD_REPEATS_2"/>
    <property type="match status" value="2"/>
</dbReference>
<keyword evidence="6" id="KW-0813">Transport</keyword>
<comment type="function">
    <text evidence="14">Component of the coat protein complex II (COPII) which promotes the formation of transport vesicles from the endoplasmic reticulum (ER). The coat has two main functions, the physical deformation of the endoplasmic reticulum membrane into vesicles and the selection of cargo molecules.</text>
</comment>
<dbReference type="InterPro" id="IPR036322">
    <property type="entry name" value="WD40_repeat_dom_sf"/>
</dbReference>
<keyword evidence="19" id="KW-1185">Reference proteome</keyword>
<feature type="compositionally biased region" description="Pro residues" evidence="16">
    <location>
        <begin position="1096"/>
        <end position="1116"/>
    </location>
</feature>
<dbReference type="PANTHER" id="PTHR13923">
    <property type="entry name" value="SEC31-RELATED PROTEIN"/>
    <property type="match status" value="1"/>
</dbReference>
<dbReference type="Gene3D" id="1.20.940.10">
    <property type="entry name" value="Functional domain of the splicing factor Prp18"/>
    <property type="match status" value="1"/>
</dbReference>
<dbReference type="FunFam" id="1.20.940.10:FF:000007">
    <property type="entry name" value="Protein transport protein (SEC31), putative"/>
    <property type="match status" value="1"/>
</dbReference>
<dbReference type="PANTHER" id="PTHR13923:SF11">
    <property type="entry name" value="SECRETORY 31, ISOFORM D"/>
    <property type="match status" value="1"/>
</dbReference>
<feature type="compositionally biased region" description="Pro residues" evidence="16">
    <location>
        <begin position="981"/>
        <end position="1002"/>
    </location>
</feature>
<evidence type="ECO:0000256" key="12">
    <source>
        <dbReference type="ARBA" id="ARBA00023136"/>
    </source>
</evidence>
<evidence type="ECO:0000259" key="17">
    <source>
        <dbReference type="Pfam" id="PF07304"/>
    </source>
</evidence>
<evidence type="ECO:0000256" key="10">
    <source>
        <dbReference type="ARBA" id="ARBA00022892"/>
    </source>
</evidence>
<feature type="compositionally biased region" description="Low complexity" evidence="16">
    <location>
        <begin position="1140"/>
        <end position="1196"/>
    </location>
</feature>
<evidence type="ECO:0000256" key="3">
    <source>
        <dbReference type="ARBA" id="ARBA00009358"/>
    </source>
</evidence>
<feature type="compositionally biased region" description="Low complexity" evidence="16">
    <location>
        <begin position="1016"/>
        <end position="1029"/>
    </location>
</feature>
<proteinExistence type="inferred from homology"/>
<dbReference type="Gene3D" id="2.130.10.10">
    <property type="entry name" value="YVTN repeat-like/Quinoprotein amine dehydrogenase"/>
    <property type="match status" value="1"/>
</dbReference>
<dbReference type="GO" id="GO:0030127">
    <property type="term" value="C:COPII vesicle coat"/>
    <property type="evidence" value="ECO:0007669"/>
    <property type="project" value="TreeGrafter"/>
</dbReference>
<keyword evidence="10" id="KW-0931">ER-Golgi transport</keyword>
<dbReference type="GO" id="GO:0090110">
    <property type="term" value="P:COPII-coated vesicle cargo loading"/>
    <property type="evidence" value="ECO:0007669"/>
    <property type="project" value="TreeGrafter"/>
</dbReference>
<comment type="subcellular location">
    <subcellularLocation>
        <location evidence="1">Cytoplasmic vesicle</location>
        <location evidence="1">COPII-coated vesicle membrane</location>
        <topology evidence="1">Peripheral membrane protein</topology>
        <orientation evidence="1">Cytoplasmic side</orientation>
    </subcellularLocation>
    <subcellularLocation>
        <location evidence="2">Endoplasmic reticulum membrane</location>
        <topology evidence="2">Peripheral membrane protein</topology>
        <orientation evidence="2">Cytoplasmic side</orientation>
    </subcellularLocation>
</comment>
<evidence type="ECO:0000313" key="19">
    <source>
        <dbReference type="Proteomes" id="UP000275078"/>
    </source>
</evidence>
<dbReference type="EMBL" id="ML119647">
    <property type="protein sequence ID" value="RPA87007.1"/>
    <property type="molecule type" value="Genomic_DNA"/>
</dbReference>
<evidence type="ECO:0000256" key="2">
    <source>
        <dbReference type="ARBA" id="ARBA00004397"/>
    </source>
</evidence>
<evidence type="ECO:0000256" key="15">
    <source>
        <dbReference type="PROSITE-ProRule" id="PRU00221"/>
    </source>
</evidence>
<feature type="region of interest" description="Disordered" evidence="16">
    <location>
        <begin position="794"/>
        <end position="1211"/>
    </location>
</feature>
<name>A0A3N4INJ9_ASCIM</name>
<evidence type="ECO:0000256" key="1">
    <source>
        <dbReference type="ARBA" id="ARBA00004299"/>
    </source>
</evidence>
<dbReference type="SUPFAM" id="SSF50978">
    <property type="entry name" value="WD40 repeat-like"/>
    <property type="match status" value="1"/>
</dbReference>
<dbReference type="Pfam" id="PF07304">
    <property type="entry name" value="SRA1"/>
    <property type="match status" value="1"/>
</dbReference>
<keyword evidence="8" id="KW-0677">Repeat</keyword>
<keyword evidence="13" id="KW-0968">Cytoplasmic vesicle</keyword>
<dbReference type="GO" id="GO:0007029">
    <property type="term" value="P:endoplasmic reticulum organization"/>
    <property type="evidence" value="ECO:0007669"/>
    <property type="project" value="TreeGrafter"/>
</dbReference>
<dbReference type="OrthoDB" id="542917at2759"/>
<dbReference type="InterPro" id="IPR001680">
    <property type="entry name" value="WD40_rpt"/>
</dbReference>
<comment type="similarity">
    <text evidence="3">Belongs to the WD repeat SEC31 family.</text>
</comment>
<sequence length="1319" mass="141830">MVRLREVPRTSTLAWSPGAHSPLLATGTVAGAVDADFSNTTQLELWDLELGSPIGTELTPKATANTDSRFYDIAWGGISNDRPKGIIAGGMESGSLNLWSADTLLDGSGDPLISSTTKHSGAIKSLQFNPFKSELLLTAGAKGEIFVWDMNNVENPFQLGNRAARADDFESADWNKLIPHILVTGGSGGFVTVWDVKSKKESLTLNTLGRKAVSAVAWHPDNSTKLVTAIPDDSTPVVHVWDLRNANAPEKTLTGHELGVLSVSWCKQDSDLLLTSGKDNRTICWNPNTGVKLGEFPIVANWTFQTRWNPRNPTYFATASFDGKITVQSIQSTNSSTAKATPAANTGLDGEDFFAQASFEPQGQSFSLPQAPKWLKRPAAVAFGFGGKLVTLGTEEANGKKVSKVKVFKYAVESSVNTATEAFEKAISEGKLRELCQSRASEAKTDAEREEWESLAILFEKDPKKKYIKHLGFKEGDFTPLTSPTASRVDELKVNSLSNGDSAKHKRLSSFFTDATPDSEHFLADLASIPSTRGARTNNPFQIFQGDETESDKDITRAVTLGEFDKAVDICLSEDRMSDAFMLAISGGQKCIEKVQEAYFKKKAKGPSYLRLLACIAGKNMWDIVHNADLKDWKEIFATISTYSNAEDFSDLCEVLGDRLEEEFAANRDDIELRRGAILAFIAGAKLEKAVTIWIEDLHQSEKENAEQSTTSSSFSIHAKSLQGFIEKVTVFREATKYVDKELTQKSDWKLDALYEKYVEYADVVAADGNLEVAEKYLNFLPADYPAAASARNRVKEANKKGPTAAAVKKTLPATQARQPQRPAYVPPQPTVAQPTQTAAYQQQQQAANPYAPKAPVSNPFGPSAPTANTPPIYGQPAPARSTYAPPTQSSYGNQPGSYATQTGGYQSQYNAPPQRSGPPPAVGQSYQNKTKDLASWNDTPMVTKPAPARKSTPAATNPMGGGAITTPFPGAQPLASPVQGGPPSPYGIPQKAAPPPPPKGAMPPQRVASPATNTGYAPPAAGSYGAPPQQRYPSVPQASTPYAPPPPPPAVYGQPPVAAPNYAAPPPAAKPSGRYTPAPSTTPGPRPGSVGPGNFAPPPQGPPPNQYGVPPPAPPARTGYTPNPGAGPNVYGAPPPPKQYGAPPQGPPQQYGAPPQGPPQQYGAPPQGPPQQYGAPPQAAQTQEQNQAEQPVAEPAQPPPPARHPKGDRSHIPAQYVPIYEQLNAEVERVKGGAPPSYKRKVDDMVKRLNILFDHINNEELLTEGTLASMLELSQAVANRDYDTAYNIHLELLTNKTDECSQWMIGVKRLIEMSRITP</sequence>
<dbReference type="GO" id="GO:0015031">
    <property type="term" value="P:protein transport"/>
    <property type="evidence" value="ECO:0007669"/>
    <property type="project" value="UniProtKB-KW"/>
</dbReference>
<accession>A0A3N4INJ9</accession>
<feature type="repeat" description="WD" evidence="15">
    <location>
        <begin position="116"/>
        <end position="152"/>
    </location>
</feature>
<evidence type="ECO:0000256" key="16">
    <source>
        <dbReference type="SAM" id="MobiDB-lite"/>
    </source>
</evidence>
<organism evidence="18 19">
    <name type="scientific">Ascobolus immersus RN42</name>
    <dbReference type="NCBI Taxonomy" id="1160509"/>
    <lineage>
        <taxon>Eukaryota</taxon>
        <taxon>Fungi</taxon>
        <taxon>Dikarya</taxon>
        <taxon>Ascomycota</taxon>
        <taxon>Pezizomycotina</taxon>
        <taxon>Pezizomycetes</taxon>
        <taxon>Pezizales</taxon>
        <taxon>Ascobolaceae</taxon>
        <taxon>Ascobolus</taxon>
    </lineage>
</organism>
<evidence type="ECO:0000256" key="8">
    <source>
        <dbReference type="ARBA" id="ARBA00022737"/>
    </source>
</evidence>
<keyword evidence="11" id="KW-0653">Protein transport</keyword>
<dbReference type="GO" id="GO:0005789">
    <property type="term" value="C:endoplasmic reticulum membrane"/>
    <property type="evidence" value="ECO:0007669"/>
    <property type="project" value="UniProtKB-SubCell"/>
</dbReference>
<dbReference type="SMART" id="SM00320">
    <property type="entry name" value="WD40"/>
    <property type="match status" value="5"/>
</dbReference>
<dbReference type="InterPro" id="IPR009917">
    <property type="entry name" value="SRA1/Sec31"/>
</dbReference>
<feature type="compositionally biased region" description="Low complexity" evidence="16">
    <location>
        <begin position="831"/>
        <end position="856"/>
    </location>
</feature>
<evidence type="ECO:0000256" key="6">
    <source>
        <dbReference type="ARBA" id="ARBA00022448"/>
    </source>
</evidence>
<gene>
    <name evidence="18" type="ORF">BJ508DRAFT_410594</name>
</gene>
<dbReference type="Pfam" id="PF00400">
    <property type="entry name" value="WD40"/>
    <property type="match status" value="1"/>
</dbReference>
<dbReference type="PROSITE" id="PS50294">
    <property type="entry name" value="WD_REPEATS_REGION"/>
    <property type="match status" value="1"/>
</dbReference>
<feature type="compositionally biased region" description="Low complexity" evidence="16">
    <location>
        <begin position="1052"/>
        <end position="1063"/>
    </location>
</feature>
<dbReference type="InterPro" id="IPR015943">
    <property type="entry name" value="WD40/YVTN_repeat-like_dom_sf"/>
</dbReference>
<evidence type="ECO:0000256" key="9">
    <source>
        <dbReference type="ARBA" id="ARBA00022824"/>
    </source>
</evidence>
<evidence type="ECO:0000313" key="18">
    <source>
        <dbReference type="EMBL" id="RPA87007.1"/>
    </source>
</evidence>
<dbReference type="Gene3D" id="1.25.40.1030">
    <property type="match status" value="1"/>
</dbReference>
<feature type="domain" description="SRA1/Sec31" evidence="17">
    <location>
        <begin position="1239"/>
        <end position="1314"/>
    </location>
</feature>
<dbReference type="STRING" id="1160509.A0A3N4INJ9"/>
<keyword evidence="9" id="KW-0256">Endoplasmic reticulum</keyword>
<evidence type="ECO:0000256" key="5">
    <source>
        <dbReference type="ARBA" id="ARBA00021236"/>
    </source>
</evidence>
<evidence type="ECO:0000256" key="13">
    <source>
        <dbReference type="ARBA" id="ARBA00023329"/>
    </source>
</evidence>
<reference evidence="18 19" key="1">
    <citation type="journal article" date="2018" name="Nat. Ecol. Evol.">
        <title>Pezizomycetes genomes reveal the molecular basis of ectomycorrhizal truffle lifestyle.</title>
        <authorList>
            <person name="Murat C."/>
            <person name="Payen T."/>
            <person name="Noel B."/>
            <person name="Kuo A."/>
            <person name="Morin E."/>
            <person name="Chen J."/>
            <person name="Kohler A."/>
            <person name="Krizsan K."/>
            <person name="Balestrini R."/>
            <person name="Da Silva C."/>
            <person name="Montanini B."/>
            <person name="Hainaut M."/>
            <person name="Levati E."/>
            <person name="Barry K.W."/>
            <person name="Belfiori B."/>
            <person name="Cichocki N."/>
            <person name="Clum A."/>
            <person name="Dockter R.B."/>
            <person name="Fauchery L."/>
            <person name="Guy J."/>
            <person name="Iotti M."/>
            <person name="Le Tacon F."/>
            <person name="Lindquist E.A."/>
            <person name="Lipzen A."/>
            <person name="Malagnac F."/>
            <person name="Mello A."/>
            <person name="Molinier V."/>
            <person name="Miyauchi S."/>
            <person name="Poulain J."/>
            <person name="Riccioni C."/>
            <person name="Rubini A."/>
            <person name="Sitrit Y."/>
            <person name="Splivallo R."/>
            <person name="Traeger S."/>
            <person name="Wang M."/>
            <person name="Zifcakova L."/>
            <person name="Wipf D."/>
            <person name="Zambonelli A."/>
            <person name="Paolocci F."/>
            <person name="Nowrousian M."/>
            <person name="Ottonello S."/>
            <person name="Baldrian P."/>
            <person name="Spatafora J.W."/>
            <person name="Henrissat B."/>
            <person name="Nagy L.G."/>
            <person name="Aury J.M."/>
            <person name="Wincker P."/>
            <person name="Grigoriev I.V."/>
            <person name="Bonfante P."/>
            <person name="Martin F.M."/>
        </authorList>
    </citation>
    <scope>NUCLEOTIDE SEQUENCE [LARGE SCALE GENOMIC DNA]</scope>
    <source>
        <strain evidence="18 19">RN42</strain>
    </source>
</reference>
<feature type="repeat" description="WD" evidence="15">
    <location>
        <begin position="253"/>
        <end position="295"/>
    </location>
</feature>
<evidence type="ECO:0000256" key="11">
    <source>
        <dbReference type="ARBA" id="ARBA00022927"/>
    </source>
</evidence>
<dbReference type="InterPro" id="IPR040251">
    <property type="entry name" value="SEC31-like"/>
</dbReference>
<dbReference type="Proteomes" id="UP000275078">
    <property type="component" value="Unassembled WGS sequence"/>
</dbReference>
<keyword evidence="7 15" id="KW-0853">WD repeat</keyword>
<evidence type="ECO:0000256" key="4">
    <source>
        <dbReference type="ARBA" id="ARBA00013507"/>
    </source>
</evidence>
<dbReference type="GO" id="GO:0070971">
    <property type="term" value="C:endoplasmic reticulum exit site"/>
    <property type="evidence" value="ECO:0007669"/>
    <property type="project" value="TreeGrafter"/>
</dbReference>
<dbReference type="FunFam" id="2.130.10.10:FF:000193">
    <property type="entry name" value="Protein transport protein SEC31, putative"/>
    <property type="match status" value="1"/>
</dbReference>
<protein>
    <recommendedName>
        <fullName evidence="5">Protein transport protein SEC31</fullName>
    </recommendedName>
    <alternativeName>
        <fullName evidence="4">Protein transport protein sec31</fullName>
    </alternativeName>
</protein>
<evidence type="ECO:0000256" key="7">
    <source>
        <dbReference type="ARBA" id="ARBA00022574"/>
    </source>
</evidence>
<feature type="compositionally biased region" description="Polar residues" evidence="16">
    <location>
        <begin position="885"/>
        <end position="914"/>
    </location>
</feature>
<dbReference type="GO" id="GO:0005198">
    <property type="term" value="F:structural molecule activity"/>
    <property type="evidence" value="ECO:0007669"/>
    <property type="project" value="TreeGrafter"/>
</dbReference>
<evidence type="ECO:0000256" key="14">
    <source>
        <dbReference type="ARBA" id="ARBA00025471"/>
    </source>
</evidence>